<keyword evidence="3" id="KW-1185">Reference proteome</keyword>
<dbReference type="EMBL" id="CP001684">
    <property type="protein sequence ID" value="ACV22433.1"/>
    <property type="molecule type" value="Genomic_DNA"/>
</dbReference>
<feature type="domain" description="Helix-turn-helix" evidence="1">
    <location>
        <begin position="19"/>
        <end position="65"/>
    </location>
</feature>
<dbReference type="AlphaFoldDB" id="C7N698"/>
<dbReference type="KEGG" id="shi:Shel_14120"/>
<dbReference type="STRING" id="471855.Shel_14120"/>
<dbReference type="InterPro" id="IPR041657">
    <property type="entry name" value="HTH_17"/>
</dbReference>
<accession>C7N698</accession>
<dbReference type="Gene3D" id="6.10.200.10">
    <property type="entry name" value="Regulatory phage protein Cox"/>
    <property type="match status" value="1"/>
</dbReference>
<gene>
    <name evidence="2" type="ordered locus">Shel_14120</name>
</gene>
<name>C7N698_SLAHD</name>
<evidence type="ECO:0000313" key="2">
    <source>
        <dbReference type="EMBL" id="ACV22433.1"/>
    </source>
</evidence>
<evidence type="ECO:0000313" key="3">
    <source>
        <dbReference type="Proteomes" id="UP000002026"/>
    </source>
</evidence>
<reference evidence="2 3" key="1">
    <citation type="journal article" date="2009" name="Stand. Genomic Sci.">
        <title>Complete genome sequence of Slackia heliotrinireducens type strain (RHS 1).</title>
        <authorList>
            <person name="Pukall R."/>
            <person name="Lapidus A."/>
            <person name="Nolan M."/>
            <person name="Copeland A."/>
            <person name="Glavina Del Rio T."/>
            <person name="Lucas S."/>
            <person name="Chen F."/>
            <person name="Tice H."/>
            <person name="Cheng J.F."/>
            <person name="Chertkov O."/>
            <person name="Bruce D."/>
            <person name="Goodwin L."/>
            <person name="Kuske C."/>
            <person name="Brettin T."/>
            <person name="Detter J.C."/>
            <person name="Han C."/>
            <person name="Pitluck S."/>
            <person name="Pati A."/>
            <person name="Mavrommatis K."/>
            <person name="Ivanova N."/>
            <person name="Ovchinnikova G."/>
            <person name="Chen A."/>
            <person name="Palaniappan K."/>
            <person name="Schneider S."/>
            <person name="Rohde M."/>
            <person name="Chain P."/>
            <person name="D'haeseleer P."/>
            <person name="Goker M."/>
            <person name="Bristow J."/>
            <person name="Eisen J.A."/>
            <person name="Markowitz V."/>
            <person name="Kyrpides N.C."/>
            <person name="Klenk H.P."/>
            <person name="Hugenholtz P."/>
        </authorList>
    </citation>
    <scope>NUCLEOTIDE SEQUENCE [LARGE SCALE GENOMIC DNA]</scope>
    <source>
        <strain evidence="3">ATCC 29202 / DSM 20476 / NCTC 11029 / RHS 1</strain>
    </source>
</reference>
<dbReference type="RefSeq" id="WP_012798535.1">
    <property type="nucleotide sequence ID" value="NC_013165.1"/>
</dbReference>
<dbReference type="HOGENOM" id="CLU_2702841_0_0_11"/>
<organism evidence="2 3">
    <name type="scientific">Slackia heliotrinireducens (strain ATCC 29202 / DSM 20476 / NCTC 11029 / RHS 1)</name>
    <name type="common">Peptococcus heliotrinreducens</name>
    <dbReference type="NCBI Taxonomy" id="471855"/>
    <lineage>
        <taxon>Bacteria</taxon>
        <taxon>Bacillati</taxon>
        <taxon>Actinomycetota</taxon>
        <taxon>Coriobacteriia</taxon>
        <taxon>Eggerthellales</taxon>
        <taxon>Eggerthellaceae</taxon>
        <taxon>Slackia</taxon>
    </lineage>
</organism>
<dbReference type="eggNOG" id="ENOG5032DPI">
    <property type="taxonomic scope" value="Bacteria"/>
</dbReference>
<protein>
    <recommendedName>
        <fullName evidence="1">Helix-turn-helix domain-containing protein</fullName>
    </recommendedName>
</protein>
<sequence length="73" mass="8273">MSNVSRMASSGMFEEYPDLLTPNHLSEITGMTAHYIRKMCRNGDLPAVQVGKARWYVPKCRFIEYVMGGADEN</sequence>
<dbReference type="Pfam" id="PF12728">
    <property type="entry name" value="HTH_17"/>
    <property type="match status" value="1"/>
</dbReference>
<dbReference type="InterPro" id="IPR038147">
    <property type="entry name" value="Cox_sf"/>
</dbReference>
<proteinExistence type="predicted"/>
<evidence type="ECO:0000259" key="1">
    <source>
        <dbReference type="Pfam" id="PF12728"/>
    </source>
</evidence>
<dbReference type="Proteomes" id="UP000002026">
    <property type="component" value="Chromosome"/>
</dbReference>